<evidence type="ECO:0000313" key="3">
    <source>
        <dbReference type="Proteomes" id="UP000596660"/>
    </source>
</evidence>
<sequence length="260" mass="30141">MRENLGWSAAAGVGTLERNTATGDNNPQVEGVNETIGDEIIQATNERGHLAGENGKWPIYWTTFEGGYESDQRDLDNEDPLSFSEDEDKNDTHVQKRRKKVVYPTFNDKIDMKNVELFVRLRFASRDIFKEAILAYSIQQHKDLVYLKNDKRFISVGCANCRWEITSSLDLEDHTRWQIKSMQPVHEWCTRTFENKLITMDWLAKEYFDKILRNPLIKAAEIKADMRARYDIVVSIRQCQRAKGIALNAVQSLMNKQYGI</sequence>
<dbReference type="PANTHER" id="PTHR31973:SF197">
    <property type="entry name" value="SWIM-TYPE DOMAIN-CONTAINING PROTEIN"/>
    <property type="match status" value="1"/>
</dbReference>
<dbReference type="Proteomes" id="UP000596660">
    <property type="component" value="Unplaced"/>
</dbReference>
<dbReference type="EnsemblPlants" id="AUR62025492-RA">
    <property type="protein sequence ID" value="AUR62025492-RA:cds"/>
    <property type="gene ID" value="AUR62025492"/>
</dbReference>
<protein>
    <recommendedName>
        <fullName evidence="4">Transposase MuDR plant domain-containing protein</fullName>
    </recommendedName>
</protein>
<name>A0A803M9B6_CHEQI</name>
<dbReference type="Gramene" id="AUR62025492-RA">
    <property type="protein sequence ID" value="AUR62025492-RA:cds"/>
    <property type="gene ID" value="AUR62025492"/>
</dbReference>
<reference evidence="2" key="2">
    <citation type="submission" date="2021-03" db="UniProtKB">
        <authorList>
            <consortium name="EnsemblPlants"/>
        </authorList>
    </citation>
    <scope>IDENTIFICATION</scope>
</reference>
<evidence type="ECO:0000256" key="1">
    <source>
        <dbReference type="SAM" id="MobiDB-lite"/>
    </source>
</evidence>
<evidence type="ECO:0000313" key="2">
    <source>
        <dbReference type="EnsemblPlants" id="AUR62025492-RA:cds"/>
    </source>
</evidence>
<dbReference type="AlphaFoldDB" id="A0A803M9B6"/>
<reference evidence="2" key="1">
    <citation type="journal article" date="2017" name="Nature">
        <title>The genome of Chenopodium quinoa.</title>
        <authorList>
            <person name="Jarvis D.E."/>
            <person name="Ho Y.S."/>
            <person name="Lightfoot D.J."/>
            <person name="Schmoeckel S.M."/>
            <person name="Li B."/>
            <person name="Borm T.J.A."/>
            <person name="Ohyanagi H."/>
            <person name="Mineta K."/>
            <person name="Michell C.T."/>
            <person name="Saber N."/>
            <person name="Kharbatia N.M."/>
            <person name="Rupper R.R."/>
            <person name="Sharp A.R."/>
            <person name="Dally N."/>
            <person name="Boughton B.A."/>
            <person name="Woo Y.H."/>
            <person name="Gao G."/>
            <person name="Schijlen E.G.W.M."/>
            <person name="Guo X."/>
            <person name="Momin A.A."/>
            <person name="Negrao S."/>
            <person name="Al-Babili S."/>
            <person name="Gehring C."/>
            <person name="Roessner U."/>
            <person name="Jung C."/>
            <person name="Murphy K."/>
            <person name="Arold S.T."/>
            <person name="Gojobori T."/>
            <person name="van der Linden C.G."/>
            <person name="van Loo E.N."/>
            <person name="Jellen E.N."/>
            <person name="Maughan P.J."/>
            <person name="Tester M."/>
        </authorList>
    </citation>
    <scope>NUCLEOTIDE SEQUENCE [LARGE SCALE GENOMIC DNA]</scope>
    <source>
        <strain evidence="2">cv. PI 614886</strain>
    </source>
</reference>
<proteinExistence type="predicted"/>
<evidence type="ECO:0008006" key="4">
    <source>
        <dbReference type="Google" id="ProtNLM"/>
    </source>
</evidence>
<dbReference type="PANTHER" id="PTHR31973">
    <property type="entry name" value="POLYPROTEIN, PUTATIVE-RELATED"/>
    <property type="match status" value="1"/>
</dbReference>
<keyword evidence="3" id="KW-1185">Reference proteome</keyword>
<feature type="compositionally biased region" description="Acidic residues" evidence="1">
    <location>
        <begin position="76"/>
        <end position="89"/>
    </location>
</feature>
<feature type="region of interest" description="Disordered" evidence="1">
    <location>
        <begin position="70"/>
        <end position="96"/>
    </location>
</feature>
<accession>A0A803M9B6</accession>
<organism evidence="2 3">
    <name type="scientific">Chenopodium quinoa</name>
    <name type="common">Quinoa</name>
    <dbReference type="NCBI Taxonomy" id="63459"/>
    <lineage>
        <taxon>Eukaryota</taxon>
        <taxon>Viridiplantae</taxon>
        <taxon>Streptophyta</taxon>
        <taxon>Embryophyta</taxon>
        <taxon>Tracheophyta</taxon>
        <taxon>Spermatophyta</taxon>
        <taxon>Magnoliopsida</taxon>
        <taxon>eudicotyledons</taxon>
        <taxon>Gunneridae</taxon>
        <taxon>Pentapetalae</taxon>
        <taxon>Caryophyllales</taxon>
        <taxon>Chenopodiaceae</taxon>
        <taxon>Chenopodioideae</taxon>
        <taxon>Atripliceae</taxon>
        <taxon>Chenopodium</taxon>
    </lineage>
</organism>